<evidence type="ECO:0000256" key="2">
    <source>
        <dbReference type="ARBA" id="ARBA00022617"/>
    </source>
</evidence>
<comment type="similarity">
    <text evidence="5">Belongs to the truncated hemoglobin family. Group II subfamily.</text>
</comment>
<keyword evidence="3" id="KW-0479">Metal-binding</keyword>
<evidence type="ECO:0000256" key="3">
    <source>
        <dbReference type="ARBA" id="ARBA00022723"/>
    </source>
</evidence>
<dbReference type="SUPFAM" id="SSF82784">
    <property type="entry name" value="OsmC-like"/>
    <property type="match status" value="1"/>
</dbReference>
<evidence type="ECO:0000256" key="1">
    <source>
        <dbReference type="ARBA" id="ARBA00022448"/>
    </source>
</evidence>
<evidence type="ECO:0000313" key="9">
    <source>
        <dbReference type="Proteomes" id="UP000540191"/>
    </source>
</evidence>
<dbReference type="InterPro" id="IPR001486">
    <property type="entry name" value="Hemoglobin_trunc"/>
</dbReference>
<evidence type="ECO:0000256" key="4">
    <source>
        <dbReference type="ARBA" id="ARBA00023004"/>
    </source>
</evidence>
<gene>
    <name evidence="8" type="ORF">HDA30_000592</name>
</gene>
<dbReference type="InterPro" id="IPR036102">
    <property type="entry name" value="OsmC/Ohrsf"/>
</dbReference>
<evidence type="ECO:0000256" key="6">
    <source>
        <dbReference type="PIRSR" id="PIRSR601486-1"/>
    </source>
</evidence>
<dbReference type="AlphaFoldDB" id="A0A7W7GMY5"/>
<keyword evidence="4" id="KW-0408">Iron</keyword>
<dbReference type="GO" id="GO:0019825">
    <property type="term" value="F:oxygen binding"/>
    <property type="evidence" value="ECO:0007669"/>
    <property type="project" value="InterPro"/>
</dbReference>
<dbReference type="Proteomes" id="UP000540191">
    <property type="component" value="Unassembled WGS sequence"/>
</dbReference>
<dbReference type="GO" id="GO:0005344">
    <property type="term" value="F:oxygen carrier activity"/>
    <property type="evidence" value="ECO:0007669"/>
    <property type="project" value="InterPro"/>
</dbReference>
<reference evidence="8 9" key="1">
    <citation type="submission" date="2020-08" db="EMBL/GenBank/DDBJ databases">
        <title>Sequencing the genomes of 1000 actinobacteria strains.</title>
        <authorList>
            <person name="Klenk H.-P."/>
        </authorList>
    </citation>
    <scope>NUCLEOTIDE SEQUENCE [LARGE SCALE GENOMIC DNA]</scope>
    <source>
        <strain evidence="8 9">DSM 23974</strain>
    </source>
</reference>
<dbReference type="InterPro" id="IPR015946">
    <property type="entry name" value="KH_dom-like_a/b"/>
</dbReference>
<evidence type="ECO:0000256" key="5">
    <source>
        <dbReference type="ARBA" id="ARBA00034496"/>
    </source>
</evidence>
<dbReference type="GO" id="GO:0046872">
    <property type="term" value="F:metal ion binding"/>
    <property type="evidence" value="ECO:0007669"/>
    <property type="project" value="UniProtKB-KW"/>
</dbReference>
<comment type="caution">
    <text evidence="8">The sequence shown here is derived from an EMBL/GenBank/DDBJ whole genome shotgun (WGS) entry which is preliminary data.</text>
</comment>
<feature type="region of interest" description="Disordered" evidence="7">
    <location>
        <begin position="180"/>
        <end position="218"/>
    </location>
</feature>
<name>A0A7W7GMY5_9MICC</name>
<dbReference type="Gene3D" id="1.10.490.10">
    <property type="entry name" value="Globins"/>
    <property type="match status" value="1"/>
</dbReference>
<feature type="binding site" description="distal binding residue" evidence="6">
    <location>
        <position position="334"/>
    </location>
    <ligand>
        <name>heme</name>
        <dbReference type="ChEBI" id="CHEBI:30413"/>
    </ligand>
    <ligandPart>
        <name>Fe</name>
        <dbReference type="ChEBI" id="CHEBI:18248"/>
    </ligandPart>
</feature>
<dbReference type="SUPFAM" id="SSF46458">
    <property type="entry name" value="Globin-like"/>
    <property type="match status" value="1"/>
</dbReference>
<evidence type="ECO:0000313" key="8">
    <source>
        <dbReference type="EMBL" id="MBB4735084.1"/>
    </source>
</evidence>
<dbReference type="EMBL" id="JACHNA010000001">
    <property type="protein sequence ID" value="MBB4735084.1"/>
    <property type="molecule type" value="Genomic_DNA"/>
</dbReference>
<dbReference type="InterPro" id="IPR009050">
    <property type="entry name" value="Globin-like_sf"/>
</dbReference>
<keyword evidence="2 6" id="KW-0349">Heme</keyword>
<protein>
    <submittedName>
        <fullName evidence="8">Truncated hemoglobin YjbI/organic hydroperoxide reductase OsmC/OhrA</fullName>
    </submittedName>
</protein>
<organism evidence="8 9">
    <name type="scientific">Micrococcus cohnii</name>
    <dbReference type="NCBI Taxonomy" id="993416"/>
    <lineage>
        <taxon>Bacteria</taxon>
        <taxon>Bacillati</taxon>
        <taxon>Actinomycetota</taxon>
        <taxon>Actinomycetes</taxon>
        <taxon>Micrococcales</taxon>
        <taxon>Micrococcaceae</taxon>
        <taxon>Micrococcus</taxon>
    </lineage>
</organism>
<dbReference type="PANTHER" id="PTHR47366:SF1">
    <property type="entry name" value="TWO-ON-TWO HEMOGLOBIN-3"/>
    <property type="match status" value="1"/>
</dbReference>
<proteinExistence type="inferred from homology"/>
<dbReference type="Pfam" id="PF01152">
    <property type="entry name" value="Bac_globin"/>
    <property type="match status" value="1"/>
</dbReference>
<sequence length="340" mass="37286">MHHTFTLQTEWTGNTGSGTSGYRDYSRDVVVQSEDAGQLRGSAARAFHGDDSKWNPEQLLLASLAQCHVLAYLHAATQAGLIVTAMTCGVEGHLTVDAEGAGRLTGATLRPTVALDDDDRRAEADELHALAHSRCFIANSLAFDVEIEPQPTAPATPPTVTSRLGAPLTLLPPRVANRPTQVTGLTERPSEVEPVTTAHSPQPTTASTAPDEQTEGVPGSFYEAVGGRETFEKLVHEFYRGVREDPLLAPMYPQEDFAGAERRLRMFLEQYWGGPKTYSAERGHPRLRMRHMPFTIDAAARDAWLRHMRAALDAVELSPMHEAELWDYLERAAHSLVNSA</sequence>
<dbReference type="PANTHER" id="PTHR47366">
    <property type="entry name" value="TWO-ON-TWO HEMOGLOBIN-3"/>
    <property type="match status" value="1"/>
</dbReference>
<keyword evidence="9" id="KW-1185">Reference proteome</keyword>
<dbReference type="InterPro" id="IPR044203">
    <property type="entry name" value="GlbO/GLB3-like"/>
</dbReference>
<dbReference type="GO" id="GO:0020037">
    <property type="term" value="F:heme binding"/>
    <property type="evidence" value="ECO:0007669"/>
    <property type="project" value="InterPro"/>
</dbReference>
<evidence type="ECO:0000256" key="7">
    <source>
        <dbReference type="SAM" id="MobiDB-lite"/>
    </source>
</evidence>
<dbReference type="Gene3D" id="3.30.300.20">
    <property type="match status" value="1"/>
</dbReference>
<keyword evidence="1" id="KW-0813">Transport</keyword>
<dbReference type="InterPro" id="IPR012292">
    <property type="entry name" value="Globin/Proto"/>
</dbReference>
<feature type="compositionally biased region" description="Polar residues" evidence="7">
    <location>
        <begin position="197"/>
        <end position="211"/>
    </location>
</feature>
<dbReference type="Pfam" id="PF02566">
    <property type="entry name" value="OsmC"/>
    <property type="match status" value="1"/>
</dbReference>
<accession>A0A7W7GMY5</accession>
<dbReference type="CDD" id="cd14771">
    <property type="entry name" value="TrHb2_Mt-trHbO-like_O"/>
    <property type="match status" value="1"/>
</dbReference>
<dbReference type="InterPro" id="IPR003718">
    <property type="entry name" value="OsmC/Ohr_fam"/>
</dbReference>